<dbReference type="RefSeq" id="WP_017633301.1">
    <property type="nucleotide sequence ID" value="NZ_JBFSSG010000022.1"/>
</dbReference>
<feature type="chain" id="PRO_5047183743" description="Lipoprotein" evidence="2">
    <location>
        <begin position="24"/>
        <end position="187"/>
    </location>
</feature>
<accession>A0ABV4MWR4</accession>
<keyword evidence="4" id="KW-1185">Reference proteome</keyword>
<protein>
    <recommendedName>
        <fullName evidence="5">Lipoprotein</fullName>
    </recommendedName>
</protein>
<name>A0ABV4MWR4_9VIBR</name>
<feature type="region of interest" description="Disordered" evidence="1">
    <location>
        <begin position="21"/>
        <end position="66"/>
    </location>
</feature>
<gene>
    <name evidence="3" type="ORF">AB6D66_11830</name>
</gene>
<proteinExistence type="predicted"/>
<dbReference type="EMBL" id="JBFSSG010000022">
    <property type="protein sequence ID" value="MEZ8721755.1"/>
    <property type="molecule type" value="Genomic_DNA"/>
</dbReference>
<organism evidence="3 4">
    <name type="scientific">Vibrio pomeroyi</name>
    <dbReference type="NCBI Taxonomy" id="198832"/>
    <lineage>
        <taxon>Bacteria</taxon>
        <taxon>Pseudomonadati</taxon>
        <taxon>Pseudomonadota</taxon>
        <taxon>Gammaproteobacteria</taxon>
        <taxon>Vibrionales</taxon>
        <taxon>Vibrionaceae</taxon>
        <taxon>Vibrio</taxon>
    </lineage>
</organism>
<feature type="compositionally biased region" description="Low complexity" evidence="1">
    <location>
        <begin position="21"/>
        <end position="30"/>
    </location>
</feature>
<feature type="signal peptide" evidence="2">
    <location>
        <begin position="1"/>
        <end position="23"/>
    </location>
</feature>
<comment type="caution">
    <text evidence="3">The sequence shown here is derived from an EMBL/GenBank/DDBJ whole genome shotgun (WGS) entry which is preliminary data.</text>
</comment>
<evidence type="ECO:0008006" key="5">
    <source>
        <dbReference type="Google" id="ProtNLM"/>
    </source>
</evidence>
<evidence type="ECO:0000313" key="4">
    <source>
        <dbReference type="Proteomes" id="UP001570071"/>
    </source>
</evidence>
<dbReference type="PROSITE" id="PS51257">
    <property type="entry name" value="PROKAR_LIPOPROTEIN"/>
    <property type="match status" value="1"/>
</dbReference>
<evidence type="ECO:0000256" key="1">
    <source>
        <dbReference type="SAM" id="MobiDB-lite"/>
    </source>
</evidence>
<keyword evidence="2" id="KW-0732">Signal</keyword>
<evidence type="ECO:0000256" key="2">
    <source>
        <dbReference type="SAM" id="SignalP"/>
    </source>
</evidence>
<reference evidence="3 4" key="1">
    <citation type="journal article" date="2024" name="ISME J.">
        <title>Tailless and filamentous prophages are predominant in marine Vibrio.</title>
        <authorList>
            <person name="Steensen K."/>
            <person name="Seneca J."/>
            <person name="Bartlau N."/>
            <person name="Yu X.A."/>
            <person name="Hussain F.A."/>
            <person name="Polz M.F."/>
        </authorList>
    </citation>
    <scope>NUCLEOTIDE SEQUENCE [LARGE SCALE GENOMIC DNA]</scope>
    <source>
        <strain evidence="3 4">10N.239.312.F12</strain>
    </source>
</reference>
<sequence>MKKSALFVALVAALLAGCNSSDSSNTTGGTAPHNPGEPILPPGDGDGSTGDQTDPDEDTDLNPAKDPLIIEAAQRWGTSYDEMYNACQLWDCNLLQVQERITFTIKRETQLLEGSAKVTFTLANNSNDLWPTYTFYSDLIEDADIDIEAVLSTFNHVKDNKIENEGSTLLGRKALINSWVTHHHAIV</sequence>
<evidence type="ECO:0000313" key="3">
    <source>
        <dbReference type="EMBL" id="MEZ8721755.1"/>
    </source>
</evidence>
<dbReference type="Proteomes" id="UP001570071">
    <property type="component" value="Unassembled WGS sequence"/>
</dbReference>